<evidence type="ECO:0000256" key="1">
    <source>
        <dbReference type="SAM" id="Coils"/>
    </source>
</evidence>
<evidence type="ECO:0000313" key="2">
    <source>
        <dbReference type="EMBL" id="EOD50473.1"/>
    </source>
</evidence>
<dbReference type="OrthoDB" id="3960488at2759"/>
<organism evidence="2 3">
    <name type="scientific">Botryosphaeria parva (strain UCR-NP2)</name>
    <name type="common">Grapevine canker fungus</name>
    <name type="synonym">Neofusicoccum parvum</name>
    <dbReference type="NCBI Taxonomy" id="1287680"/>
    <lineage>
        <taxon>Eukaryota</taxon>
        <taxon>Fungi</taxon>
        <taxon>Dikarya</taxon>
        <taxon>Ascomycota</taxon>
        <taxon>Pezizomycotina</taxon>
        <taxon>Dothideomycetes</taxon>
        <taxon>Dothideomycetes incertae sedis</taxon>
        <taxon>Botryosphaeriales</taxon>
        <taxon>Botryosphaeriaceae</taxon>
        <taxon>Neofusicoccum</taxon>
    </lineage>
</organism>
<sequence>MIKMVPAWCLAAPNDEVANELRTACAAFLKEATKFECIPPEGKFPEDMTNLSVYKCLVNRPTCQGINTIINYDWYKAVPAWMNDSFWTVRVDHFVPSLEEHKPITFFSTKTALPGGMYIYHRFTFDGGAIAKRSLLGFLDPLATSDINATRPVMSDAFLPSPEATADKEEVAANGMLYDQLPAIQGLNISSKRDRISPFGEFPDNKRIKTDGPQDDPFVGPGGTIPRNLVSQQQIGNSISHDEAAIVSFKAQLDDLRARLKSAQEILKEQQNTIDSQNAVIDELRARTATPRRFGKHPSA</sequence>
<feature type="coiled-coil region" evidence="1">
    <location>
        <begin position="246"/>
        <end position="287"/>
    </location>
</feature>
<proteinExistence type="predicted"/>
<dbReference type="Proteomes" id="UP000013521">
    <property type="component" value="Unassembled WGS sequence"/>
</dbReference>
<accession>R1ERS3</accession>
<reference evidence="3" key="1">
    <citation type="journal article" date="2013" name="Genome Announc.">
        <title>Draft genome sequence of Neofusicoccum parvum isolate UCR-NP2, a fungal vascular pathogen associated with grapevine cankers.</title>
        <authorList>
            <person name="Blanco-Ulate B."/>
            <person name="Rolshausen P."/>
            <person name="Cantu D."/>
        </authorList>
    </citation>
    <scope>NUCLEOTIDE SEQUENCE [LARGE SCALE GENOMIC DNA]</scope>
    <source>
        <strain evidence="3">UCR-NP2</strain>
    </source>
</reference>
<name>R1ERS3_BOTPV</name>
<evidence type="ECO:0000313" key="3">
    <source>
        <dbReference type="Proteomes" id="UP000013521"/>
    </source>
</evidence>
<keyword evidence="1" id="KW-0175">Coiled coil</keyword>
<dbReference type="KEGG" id="npa:UCRNP2_2757"/>
<dbReference type="AlphaFoldDB" id="R1ERS3"/>
<dbReference type="EMBL" id="KB915971">
    <property type="protein sequence ID" value="EOD50473.1"/>
    <property type="molecule type" value="Genomic_DNA"/>
</dbReference>
<protein>
    <submittedName>
        <fullName evidence="2">Uncharacterized protein</fullName>
    </submittedName>
</protein>
<gene>
    <name evidence="2" type="ORF">UCRNP2_2757</name>
</gene>
<dbReference type="HOGENOM" id="CLU_927481_0_0_1"/>